<evidence type="ECO:0000256" key="19">
    <source>
        <dbReference type="RuleBase" id="RU361162"/>
    </source>
</evidence>
<keyword evidence="24" id="KW-1185">Reference proteome</keyword>
<evidence type="ECO:0000256" key="8">
    <source>
        <dbReference type="ARBA" id="ARBA00022737"/>
    </source>
</evidence>
<feature type="binding site" evidence="18">
    <location>
        <position position="56"/>
    </location>
    <ligand>
        <name>ATP</name>
        <dbReference type="ChEBI" id="CHEBI:30616"/>
    </ligand>
</feature>
<dbReference type="GO" id="GO:0004674">
    <property type="term" value="F:protein serine/threonine kinase activity"/>
    <property type="evidence" value="ECO:0007669"/>
    <property type="project" value="UniProtKB-KW"/>
</dbReference>
<evidence type="ECO:0000256" key="12">
    <source>
        <dbReference type="ARBA" id="ARBA00022843"/>
    </source>
</evidence>
<dbReference type="Gene3D" id="3.30.200.20">
    <property type="entry name" value="Phosphorylase Kinase, domain 1"/>
    <property type="match status" value="1"/>
</dbReference>
<dbReference type="EMBL" id="CAKKLH010000212">
    <property type="protein sequence ID" value="CAH0106004.1"/>
    <property type="molecule type" value="Genomic_DNA"/>
</dbReference>
<evidence type="ECO:0000256" key="4">
    <source>
        <dbReference type="ARBA" id="ARBA00022490"/>
    </source>
</evidence>
<evidence type="ECO:0000259" key="21">
    <source>
        <dbReference type="PROSITE" id="PS50011"/>
    </source>
</evidence>
<dbReference type="PANTHER" id="PTHR24345">
    <property type="entry name" value="SERINE/THREONINE-PROTEIN KINASE PLK"/>
    <property type="match status" value="1"/>
</dbReference>
<dbReference type="OrthoDB" id="408964at2759"/>
<feature type="compositionally biased region" description="Basic and acidic residues" evidence="20">
    <location>
        <begin position="614"/>
        <end position="623"/>
    </location>
</feature>
<dbReference type="GO" id="GO:0007052">
    <property type="term" value="P:mitotic spindle organization"/>
    <property type="evidence" value="ECO:0007669"/>
    <property type="project" value="TreeGrafter"/>
</dbReference>
<evidence type="ECO:0000256" key="6">
    <source>
        <dbReference type="ARBA" id="ARBA00022553"/>
    </source>
</evidence>
<dbReference type="SUPFAM" id="SSF82615">
    <property type="entry name" value="Polo-box domain"/>
    <property type="match status" value="2"/>
</dbReference>
<organism evidence="23 24">
    <name type="scientific">Daphnia galeata</name>
    <dbReference type="NCBI Taxonomy" id="27404"/>
    <lineage>
        <taxon>Eukaryota</taxon>
        <taxon>Metazoa</taxon>
        <taxon>Ecdysozoa</taxon>
        <taxon>Arthropoda</taxon>
        <taxon>Crustacea</taxon>
        <taxon>Branchiopoda</taxon>
        <taxon>Diplostraca</taxon>
        <taxon>Cladocera</taxon>
        <taxon>Anomopoda</taxon>
        <taxon>Daphniidae</taxon>
        <taxon>Daphnia</taxon>
    </lineage>
</organism>
<dbReference type="Proteomes" id="UP000789390">
    <property type="component" value="Unassembled WGS sequence"/>
</dbReference>
<dbReference type="InterPro" id="IPR000959">
    <property type="entry name" value="POLO_box_dom"/>
</dbReference>
<reference evidence="23" key="1">
    <citation type="submission" date="2021-11" db="EMBL/GenBank/DDBJ databases">
        <authorList>
            <person name="Schell T."/>
        </authorList>
    </citation>
    <scope>NUCLEOTIDE SEQUENCE</scope>
    <source>
        <strain evidence="23">M5</strain>
    </source>
</reference>
<evidence type="ECO:0000256" key="14">
    <source>
        <dbReference type="ARBA" id="ARBA00023242"/>
    </source>
</evidence>
<keyword evidence="14" id="KW-0539">Nucleus</keyword>
<evidence type="ECO:0000256" key="16">
    <source>
        <dbReference type="ARBA" id="ARBA00047802"/>
    </source>
</evidence>
<keyword evidence="11 18" id="KW-0067">ATP-binding</keyword>
<comment type="similarity">
    <text evidence="19">Belongs to the protein kinase superfamily. Ser/Thr protein kinase family. CDC5/Polo subfamily.</text>
</comment>
<dbReference type="PROSITE" id="PS50011">
    <property type="entry name" value="PROTEIN_KINASE_DOM"/>
    <property type="match status" value="1"/>
</dbReference>
<keyword evidence="5 19" id="KW-0723">Serine/threonine-protein kinase</keyword>
<keyword evidence="9 18" id="KW-0547">Nucleotide-binding</keyword>
<dbReference type="GO" id="GO:0016607">
    <property type="term" value="C:nuclear speck"/>
    <property type="evidence" value="ECO:0007669"/>
    <property type="project" value="UniProtKB-SubCell"/>
</dbReference>
<dbReference type="FunFam" id="3.30.200.20:FF:000284">
    <property type="entry name" value="Serine/threonine-protein kinase PLK"/>
    <property type="match status" value="1"/>
</dbReference>
<dbReference type="InterPro" id="IPR033695">
    <property type="entry name" value="POLO_box_2"/>
</dbReference>
<dbReference type="FunFam" id="1.10.510.10:FF:000727">
    <property type="entry name" value="Serine/threonine-protein kinase PLK"/>
    <property type="match status" value="1"/>
</dbReference>
<dbReference type="InterPro" id="IPR011009">
    <property type="entry name" value="Kinase-like_dom_sf"/>
</dbReference>
<evidence type="ECO:0000256" key="11">
    <source>
        <dbReference type="ARBA" id="ARBA00022840"/>
    </source>
</evidence>
<evidence type="ECO:0000256" key="9">
    <source>
        <dbReference type="ARBA" id="ARBA00022741"/>
    </source>
</evidence>
<keyword evidence="10 19" id="KW-0418">Kinase</keyword>
<keyword evidence="13" id="KW-0206">Cytoskeleton</keyword>
<dbReference type="InterPro" id="IPR036947">
    <property type="entry name" value="POLO_box_dom_sf"/>
</dbReference>
<dbReference type="Gene3D" id="1.10.510.10">
    <property type="entry name" value="Transferase(Phosphotransferase) domain 1"/>
    <property type="match status" value="1"/>
</dbReference>
<protein>
    <recommendedName>
        <fullName evidence="19">Serine/threonine-protein kinase PLK</fullName>
        <ecNumber evidence="19">2.7.11.21</ecNumber>
    </recommendedName>
    <alternativeName>
        <fullName evidence="19">Polo-like kinase</fullName>
    </alternativeName>
</protein>
<evidence type="ECO:0000259" key="22">
    <source>
        <dbReference type="PROSITE" id="PS50078"/>
    </source>
</evidence>
<dbReference type="CDD" id="cd13117">
    <property type="entry name" value="POLO_box_2"/>
    <property type="match status" value="1"/>
</dbReference>
<dbReference type="AlphaFoldDB" id="A0A8J2RQF3"/>
<dbReference type="SUPFAM" id="SSF56112">
    <property type="entry name" value="Protein kinase-like (PK-like)"/>
    <property type="match status" value="1"/>
</dbReference>
<dbReference type="GO" id="GO:0000776">
    <property type="term" value="C:kinetochore"/>
    <property type="evidence" value="ECO:0007669"/>
    <property type="project" value="TreeGrafter"/>
</dbReference>
<dbReference type="InterPro" id="IPR033701">
    <property type="entry name" value="POLO_box_1"/>
</dbReference>
<dbReference type="PANTHER" id="PTHR24345:SF93">
    <property type="entry name" value="SERINE_THREONINE-PROTEIN KINASE PLK1"/>
    <property type="match status" value="1"/>
</dbReference>
<keyword evidence="8" id="KW-0677">Repeat</keyword>
<dbReference type="GO" id="GO:0005524">
    <property type="term" value="F:ATP binding"/>
    <property type="evidence" value="ECO:0007669"/>
    <property type="project" value="UniProtKB-UniRule"/>
</dbReference>
<dbReference type="CDD" id="cd14099">
    <property type="entry name" value="STKc_PLK"/>
    <property type="match status" value="1"/>
</dbReference>
<dbReference type="FunFam" id="3.30.1120.30:FF:000001">
    <property type="entry name" value="Serine/threonine-protein kinase PLK"/>
    <property type="match status" value="1"/>
</dbReference>
<keyword evidence="6" id="KW-0597">Phosphoprotein</keyword>
<evidence type="ECO:0000256" key="20">
    <source>
        <dbReference type="SAM" id="MobiDB-lite"/>
    </source>
</evidence>
<dbReference type="InterPro" id="IPR008271">
    <property type="entry name" value="Ser/Thr_kinase_AS"/>
</dbReference>
<accession>A0A8J2RQF3</accession>
<dbReference type="GO" id="GO:0005813">
    <property type="term" value="C:centrosome"/>
    <property type="evidence" value="ECO:0007669"/>
    <property type="project" value="UniProtKB-SubCell"/>
</dbReference>
<evidence type="ECO:0000256" key="18">
    <source>
        <dbReference type="PROSITE-ProRule" id="PRU10141"/>
    </source>
</evidence>
<evidence type="ECO:0000256" key="3">
    <source>
        <dbReference type="ARBA" id="ARBA00004324"/>
    </source>
</evidence>
<comment type="caution">
    <text evidence="23">The sequence shown here is derived from an EMBL/GenBank/DDBJ whole genome shotgun (WGS) entry which is preliminary data.</text>
</comment>
<feature type="domain" description="POLO box" evidence="22">
    <location>
        <begin position="396"/>
        <end position="474"/>
    </location>
</feature>
<dbReference type="GO" id="GO:0010494">
    <property type="term" value="C:cytoplasmic stress granule"/>
    <property type="evidence" value="ECO:0007669"/>
    <property type="project" value="UniProtKB-SubCell"/>
</dbReference>
<feature type="region of interest" description="Disordered" evidence="20">
    <location>
        <begin position="614"/>
        <end position="637"/>
    </location>
</feature>
<dbReference type="CDD" id="cd13118">
    <property type="entry name" value="POLO_box_1"/>
    <property type="match status" value="1"/>
</dbReference>
<dbReference type="InterPro" id="IPR017441">
    <property type="entry name" value="Protein_kinase_ATP_BS"/>
</dbReference>
<keyword evidence="4" id="KW-0963">Cytoplasm</keyword>
<name>A0A8J2RQF3_9CRUS</name>
<evidence type="ECO:0000256" key="2">
    <source>
        <dbReference type="ARBA" id="ARBA00004300"/>
    </source>
</evidence>
<dbReference type="Pfam" id="PF11029">
    <property type="entry name" value="DAZAP2"/>
    <property type="match status" value="1"/>
</dbReference>
<dbReference type="SMART" id="SM00220">
    <property type="entry name" value="S_TKc"/>
    <property type="match status" value="1"/>
</dbReference>
<dbReference type="InterPro" id="IPR000719">
    <property type="entry name" value="Prot_kinase_dom"/>
</dbReference>
<dbReference type="InterPro" id="IPR022730">
    <property type="entry name" value="DAZ_assoc-2"/>
</dbReference>
<dbReference type="Gene3D" id="3.30.1120.30">
    <property type="entry name" value="POLO box domain"/>
    <property type="match status" value="2"/>
</dbReference>
<dbReference type="Pfam" id="PF00659">
    <property type="entry name" value="POLO_box"/>
    <property type="match status" value="2"/>
</dbReference>
<dbReference type="PROSITE" id="PS00107">
    <property type="entry name" value="PROTEIN_KINASE_ATP"/>
    <property type="match status" value="1"/>
</dbReference>
<evidence type="ECO:0000256" key="1">
    <source>
        <dbReference type="ARBA" id="ARBA00004210"/>
    </source>
</evidence>
<dbReference type="PROSITE" id="PS00108">
    <property type="entry name" value="PROTEIN_KINASE_ST"/>
    <property type="match status" value="1"/>
</dbReference>
<evidence type="ECO:0000256" key="7">
    <source>
        <dbReference type="ARBA" id="ARBA00022679"/>
    </source>
</evidence>
<comment type="subcellular location">
    <subcellularLocation>
        <location evidence="1">Cytoplasm</location>
        <location evidence="1">Stress granule</location>
    </subcellularLocation>
    <subcellularLocation>
        <location evidence="2">Cytoplasm</location>
        <location evidence="2">Cytoskeleton</location>
        <location evidence="2">Microtubule organizing center</location>
        <location evidence="2">Centrosome</location>
    </subcellularLocation>
    <subcellularLocation>
        <location evidence="3">Nucleus speckle</location>
    </subcellularLocation>
</comment>
<keyword evidence="12" id="KW-0832">Ubl conjugation</keyword>
<sequence length="800" mass="90235">MTSIKPSEPGPEIIPDILCDAAAKKRYQRGRFLGKGGFAKCYELTDLDNGQIFAGKIVSKQLLVKPHQKDKMAQEISIHRSLKHEHVVGFHSFFEDNNFVYIVLELCKRRSLMELHKRRKAVTEPEARYFMHQLLLGVKYLHENKMIHRDLKLGNLFLNDNMELKIGDFGLATKLDFTGERKKTLCGTPNYIAPEVLNKKGHSFEVDIWSMGCILYTLLVGRPPFETQSLKDTYSKIKRNEYHIPSRIGPLAKALITRMLQGDPACRPAVDIVLNDEFMTCGYMPTRLPLSCLTMAPRFDAKLNSSIIAVRRPLGEVNRVHLPGTAEHPQGEGLAPTNELNHGEDAAALYTAGPAPEKLLRELQQQLSRLFSAKPSEKFPLMMDEAEDPGSVPMVWISKWVDYSDKYGFGYQLSDDTIGVIFNDLTKLLLLVDAKTIQYVERNGNELYYTMDQHPATLGKKVKLLAYFRSYMQEHLIKTGASVVPRDGDEHLRLPFLRQWFRTSRAVVMHLTSGTLQINYFKDHVKLILCPLMGAVTVIDEKKNFRTFKFSLLAEHGCNTDLLHRLQYAHEKLPFLLSPLDPSENLLDFSFEKFDSFGIVTTLSSRSRFHQLEEMPKKNDKKGQAAYPTQQQPVGPPAQLPYSMYPGSNMGNPAMPVASSPYNPYVQVMPGMPPPPPSYDQAMHHPVAPTNYNTSYIPVHHHQQQQIPMQAPGPYYPPYQPHQPQVHVQQVHPQATFVVPNAFDAGARFDSTSQVRVPPPPPGVLPNAAQVAQGSGHNVVLGQRQDRFFTGGSDGGATFW</sequence>
<evidence type="ECO:0000256" key="17">
    <source>
        <dbReference type="ARBA" id="ARBA00048347"/>
    </source>
</evidence>
<evidence type="ECO:0000256" key="10">
    <source>
        <dbReference type="ARBA" id="ARBA00022777"/>
    </source>
</evidence>
<evidence type="ECO:0000256" key="15">
    <source>
        <dbReference type="ARBA" id="ARBA00045449"/>
    </source>
</evidence>
<gene>
    <name evidence="23" type="ORF">DGAL_LOCUS9152</name>
</gene>
<dbReference type="GO" id="GO:0000922">
    <property type="term" value="C:spindle pole"/>
    <property type="evidence" value="ECO:0007669"/>
    <property type="project" value="TreeGrafter"/>
</dbReference>
<proteinExistence type="inferred from homology"/>
<keyword evidence="7 19" id="KW-0808">Transferase</keyword>
<dbReference type="PROSITE" id="PS50078">
    <property type="entry name" value="POLO_BOX"/>
    <property type="match status" value="2"/>
</dbReference>
<evidence type="ECO:0000256" key="13">
    <source>
        <dbReference type="ARBA" id="ARBA00023212"/>
    </source>
</evidence>
<dbReference type="Pfam" id="PF00069">
    <property type="entry name" value="Pkinase"/>
    <property type="match status" value="1"/>
</dbReference>
<evidence type="ECO:0000256" key="5">
    <source>
        <dbReference type="ARBA" id="ARBA00022527"/>
    </source>
</evidence>
<comment type="catalytic activity">
    <reaction evidence="17">
        <text>L-seryl-[protein] + ATP = O-phospho-L-seryl-[protein] + ADP + H(+)</text>
        <dbReference type="Rhea" id="RHEA:17989"/>
        <dbReference type="Rhea" id="RHEA-COMP:9863"/>
        <dbReference type="Rhea" id="RHEA-COMP:11604"/>
        <dbReference type="ChEBI" id="CHEBI:15378"/>
        <dbReference type="ChEBI" id="CHEBI:29999"/>
        <dbReference type="ChEBI" id="CHEBI:30616"/>
        <dbReference type="ChEBI" id="CHEBI:83421"/>
        <dbReference type="ChEBI" id="CHEBI:456216"/>
        <dbReference type="EC" id="2.7.11.21"/>
    </reaction>
</comment>
<evidence type="ECO:0000313" key="23">
    <source>
        <dbReference type="EMBL" id="CAH0106004.1"/>
    </source>
</evidence>
<dbReference type="EC" id="2.7.11.21" evidence="19"/>
<feature type="domain" description="POLO box" evidence="22">
    <location>
        <begin position="496"/>
        <end position="578"/>
    </location>
</feature>
<comment type="catalytic activity">
    <reaction evidence="16 19">
        <text>L-threonyl-[protein] + ATP = O-phospho-L-threonyl-[protein] + ADP + H(+)</text>
        <dbReference type="Rhea" id="RHEA:46608"/>
        <dbReference type="Rhea" id="RHEA-COMP:11060"/>
        <dbReference type="Rhea" id="RHEA-COMP:11605"/>
        <dbReference type="ChEBI" id="CHEBI:15378"/>
        <dbReference type="ChEBI" id="CHEBI:30013"/>
        <dbReference type="ChEBI" id="CHEBI:30616"/>
        <dbReference type="ChEBI" id="CHEBI:61977"/>
        <dbReference type="ChEBI" id="CHEBI:456216"/>
        <dbReference type="EC" id="2.7.11.21"/>
    </reaction>
</comment>
<evidence type="ECO:0000313" key="24">
    <source>
        <dbReference type="Proteomes" id="UP000789390"/>
    </source>
</evidence>
<comment type="function">
    <text evidence="15">In unstressed cells, promotes SIAH1-mediated polyubiquitination and degradation of the serine/threonine-protein kinase HIPK2, probably by acting as a loading factor that potentiates complex formation between HIPK2 and ubiquitin ligase SIAH1. In response to DNA damage, localizes to the nucleus following phosphorylation by HIPK2 and modulates the expression of a subset of TP53/p53 target genes by binding to TP53 at target gene promoters. This limits the expression of a number of cell death-mediating TP53 target genes, reducing DNA damage-induced cell death. Enhances the binding of transcription factor TCF7L2/TCF4, a Wnt signaling pathway effector, to the promoters of target genes. Plays a role in stress granule formation.</text>
</comment>
<feature type="domain" description="Protein kinase" evidence="21">
    <location>
        <begin position="27"/>
        <end position="279"/>
    </location>
</feature>